<dbReference type="AlphaFoldDB" id="A0AA37JCD7"/>
<evidence type="ECO:0000313" key="2">
    <source>
        <dbReference type="Proteomes" id="UP001055091"/>
    </source>
</evidence>
<organism evidence="1 2">
    <name type="scientific">Hungatella hathewayi</name>
    <dbReference type="NCBI Taxonomy" id="154046"/>
    <lineage>
        <taxon>Bacteria</taxon>
        <taxon>Bacillati</taxon>
        <taxon>Bacillota</taxon>
        <taxon>Clostridia</taxon>
        <taxon>Lachnospirales</taxon>
        <taxon>Lachnospiraceae</taxon>
        <taxon>Hungatella</taxon>
    </lineage>
</organism>
<dbReference type="RefSeq" id="WP_279019570.1">
    <property type="nucleotide sequence ID" value="NZ_BQNJ01000001.1"/>
</dbReference>
<reference evidence="1" key="1">
    <citation type="submission" date="2022-01" db="EMBL/GenBank/DDBJ databases">
        <title>Novel bile acid biosynthetic pathways are enriched in the microbiome of centenarians.</title>
        <authorList>
            <person name="Sato Y."/>
            <person name="Atarashi K."/>
            <person name="Plichta R.D."/>
            <person name="Arai Y."/>
            <person name="Sasajima S."/>
            <person name="Kearney M.S."/>
            <person name="Suda W."/>
            <person name="Takeshita K."/>
            <person name="Sasaki T."/>
            <person name="Okamoto S."/>
            <person name="Skelly N.A."/>
            <person name="Okamura Y."/>
            <person name="Vlamakis H."/>
            <person name="Li Y."/>
            <person name="Tanoue T."/>
            <person name="Takei H."/>
            <person name="Nittono H."/>
            <person name="Narushima S."/>
            <person name="Irie J."/>
            <person name="Itoh H."/>
            <person name="Moriya K."/>
            <person name="Sugiura Y."/>
            <person name="Suematsu M."/>
            <person name="Moritoki N."/>
            <person name="Shibata S."/>
            <person name="Littman R.D."/>
            <person name="Fischbach A.M."/>
            <person name="Uwamino Y."/>
            <person name="Inoue T."/>
            <person name="Honda A."/>
            <person name="Hattori M."/>
            <person name="Murai T."/>
            <person name="Xavier J.R."/>
            <person name="Hirose N."/>
            <person name="Honda K."/>
        </authorList>
    </citation>
    <scope>NUCLEOTIDE SEQUENCE</scope>
    <source>
        <strain evidence="1">CE91-St55</strain>
    </source>
</reference>
<proteinExistence type="predicted"/>
<dbReference type="Proteomes" id="UP001055091">
    <property type="component" value="Unassembled WGS sequence"/>
</dbReference>
<gene>
    <name evidence="1" type="ORF">CE91St55_02680</name>
</gene>
<comment type="caution">
    <text evidence="1">The sequence shown here is derived from an EMBL/GenBank/DDBJ whole genome shotgun (WGS) entry which is preliminary data.</text>
</comment>
<dbReference type="EMBL" id="BQNJ01000001">
    <property type="protein sequence ID" value="GKG98286.1"/>
    <property type="molecule type" value="Genomic_DNA"/>
</dbReference>
<accession>A0AA37JCD7</accession>
<sequence length="43" mass="5131">MKKMDEKNLKEDSGFPYGWNKGDTCVMITNKTKKYLRIYGREL</sequence>
<name>A0AA37JCD7_9FIRM</name>
<evidence type="ECO:0000313" key="1">
    <source>
        <dbReference type="EMBL" id="GKG98286.1"/>
    </source>
</evidence>
<protein>
    <submittedName>
        <fullName evidence="1">Uncharacterized protein</fullName>
    </submittedName>
</protein>